<dbReference type="AlphaFoldDB" id="A0AAV8CZS7"/>
<dbReference type="InterPro" id="IPR011333">
    <property type="entry name" value="SKP1/BTB/POZ_sf"/>
</dbReference>
<reference evidence="3" key="1">
    <citation type="submission" date="2022-08" db="EMBL/GenBank/DDBJ databases">
        <authorList>
            <person name="Marques A."/>
        </authorList>
    </citation>
    <scope>NUCLEOTIDE SEQUENCE</scope>
    <source>
        <strain evidence="3">RhyPub2mFocal</strain>
        <tissue evidence="3">Leaves</tissue>
    </source>
</reference>
<dbReference type="InterPro" id="IPR000210">
    <property type="entry name" value="BTB/POZ_dom"/>
</dbReference>
<protein>
    <submittedName>
        <fullName evidence="3">BTB/POZ and MATH domain-containing protein 2</fullName>
    </submittedName>
</protein>
<evidence type="ECO:0000259" key="2">
    <source>
        <dbReference type="PROSITE" id="PS50097"/>
    </source>
</evidence>
<comment type="pathway">
    <text evidence="1">Protein modification; protein ubiquitination.</text>
</comment>
<feature type="domain" description="BTB" evidence="2">
    <location>
        <begin position="175"/>
        <end position="241"/>
    </location>
</feature>
<dbReference type="Pfam" id="PF00651">
    <property type="entry name" value="BTB"/>
    <property type="match status" value="1"/>
</dbReference>
<sequence>MGSFCEGIFTVHVKDFSELASHGEANEALLKQRCFERMHFAKYGPFTVGDMIKVEVRMYPVGGNVQCHVCLLSHADLVNKFCCDCLFSDPKSNNWKFSIIRTSEKVFKADTIGAGLGLPMVQVDYFQRSYWDNSALFKLVLWFILDDSKDVPIKPNQPKVCSPDLTAALLTGEFADIRLVVDGQTFPAHRAVLAARSSVFRSEFLALHDDLCHNGVFVSIQRRIDAFTFQNLMHFIYTDSVLPEFDEPATSSRQRYRRLFIAAHLFKIEGLKKLCEEKLTVAVAECILSALELIDFEDSGLLKIVQKDCDKKPEILITSTTNEPKVGDRLYGTSMSK</sequence>
<dbReference type="EMBL" id="JAMFTS010000004">
    <property type="protein sequence ID" value="KAJ4761179.1"/>
    <property type="molecule type" value="Genomic_DNA"/>
</dbReference>
<dbReference type="SMART" id="SM00225">
    <property type="entry name" value="BTB"/>
    <property type="match status" value="1"/>
</dbReference>
<organism evidence="3 4">
    <name type="scientific">Rhynchospora pubera</name>
    <dbReference type="NCBI Taxonomy" id="906938"/>
    <lineage>
        <taxon>Eukaryota</taxon>
        <taxon>Viridiplantae</taxon>
        <taxon>Streptophyta</taxon>
        <taxon>Embryophyta</taxon>
        <taxon>Tracheophyta</taxon>
        <taxon>Spermatophyta</taxon>
        <taxon>Magnoliopsida</taxon>
        <taxon>Liliopsida</taxon>
        <taxon>Poales</taxon>
        <taxon>Cyperaceae</taxon>
        <taxon>Cyperoideae</taxon>
        <taxon>Rhynchosporeae</taxon>
        <taxon>Rhynchospora</taxon>
    </lineage>
</organism>
<dbReference type="Gene3D" id="3.30.710.10">
    <property type="entry name" value="Potassium Channel Kv1.1, Chain A"/>
    <property type="match status" value="1"/>
</dbReference>
<dbReference type="PANTHER" id="PTHR26379">
    <property type="entry name" value="BTB/POZ AND MATH DOMAIN-CONTAINING PROTEIN 1"/>
    <property type="match status" value="1"/>
</dbReference>
<evidence type="ECO:0000313" key="3">
    <source>
        <dbReference type="EMBL" id="KAJ4761179.1"/>
    </source>
</evidence>
<dbReference type="SUPFAM" id="SSF54695">
    <property type="entry name" value="POZ domain"/>
    <property type="match status" value="1"/>
</dbReference>
<dbReference type="GO" id="GO:0016567">
    <property type="term" value="P:protein ubiquitination"/>
    <property type="evidence" value="ECO:0007669"/>
    <property type="project" value="InterPro"/>
</dbReference>
<comment type="caution">
    <text evidence="3">The sequence shown here is derived from an EMBL/GenBank/DDBJ whole genome shotgun (WGS) entry which is preliminary data.</text>
</comment>
<dbReference type="InterPro" id="IPR045005">
    <property type="entry name" value="BPM1-6"/>
</dbReference>
<evidence type="ECO:0000256" key="1">
    <source>
        <dbReference type="ARBA" id="ARBA00004906"/>
    </source>
</evidence>
<accession>A0AAV8CZS7</accession>
<dbReference type="PANTHER" id="PTHR26379:SF187">
    <property type="entry name" value="OS07G0655300 PROTEIN"/>
    <property type="match status" value="1"/>
</dbReference>
<name>A0AAV8CZS7_9POAL</name>
<dbReference type="PROSITE" id="PS50097">
    <property type="entry name" value="BTB"/>
    <property type="match status" value="1"/>
</dbReference>
<gene>
    <name evidence="3" type="ORF">LUZ62_071554</name>
</gene>
<proteinExistence type="predicted"/>
<evidence type="ECO:0000313" key="4">
    <source>
        <dbReference type="Proteomes" id="UP001140206"/>
    </source>
</evidence>
<keyword evidence="4" id="KW-1185">Reference proteome</keyword>
<dbReference type="Proteomes" id="UP001140206">
    <property type="component" value="Chromosome 4"/>
</dbReference>